<accession>A0AAV4UNX7</accession>
<organism evidence="1 2">
    <name type="scientific">Caerostris extrusa</name>
    <name type="common">Bark spider</name>
    <name type="synonym">Caerostris bankana</name>
    <dbReference type="NCBI Taxonomy" id="172846"/>
    <lineage>
        <taxon>Eukaryota</taxon>
        <taxon>Metazoa</taxon>
        <taxon>Ecdysozoa</taxon>
        <taxon>Arthropoda</taxon>
        <taxon>Chelicerata</taxon>
        <taxon>Arachnida</taxon>
        <taxon>Araneae</taxon>
        <taxon>Araneomorphae</taxon>
        <taxon>Entelegynae</taxon>
        <taxon>Araneoidea</taxon>
        <taxon>Araneidae</taxon>
        <taxon>Caerostris</taxon>
    </lineage>
</organism>
<reference evidence="1 2" key="1">
    <citation type="submission" date="2021-06" db="EMBL/GenBank/DDBJ databases">
        <title>Caerostris extrusa draft genome.</title>
        <authorList>
            <person name="Kono N."/>
            <person name="Arakawa K."/>
        </authorList>
    </citation>
    <scope>NUCLEOTIDE SEQUENCE [LARGE SCALE GENOMIC DNA]</scope>
</reference>
<name>A0AAV4UNX7_CAEEX</name>
<dbReference type="EMBL" id="BPLR01013219">
    <property type="protein sequence ID" value="GIY59591.1"/>
    <property type="molecule type" value="Genomic_DNA"/>
</dbReference>
<proteinExistence type="predicted"/>
<protein>
    <submittedName>
        <fullName evidence="1">Uncharacterized protein</fullName>
    </submittedName>
</protein>
<dbReference type="AlphaFoldDB" id="A0AAV4UNX7"/>
<comment type="caution">
    <text evidence="1">The sequence shown here is derived from an EMBL/GenBank/DDBJ whole genome shotgun (WGS) entry which is preliminary data.</text>
</comment>
<gene>
    <name evidence="1" type="ORF">CEXT_551371</name>
</gene>
<sequence length="72" mass="8207">MSRENSQAKIEARNRDLWVTKYYPLLGIPGQFLSFLEDMERIRFSGGIEGNVRTPCIDSGVERGMRAGEEDL</sequence>
<evidence type="ECO:0000313" key="1">
    <source>
        <dbReference type="EMBL" id="GIY59591.1"/>
    </source>
</evidence>
<evidence type="ECO:0000313" key="2">
    <source>
        <dbReference type="Proteomes" id="UP001054945"/>
    </source>
</evidence>
<keyword evidence="2" id="KW-1185">Reference proteome</keyword>
<dbReference type="Proteomes" id="UP001054945">
    <property type="component" value="Unassembled WGS sequence"/>
</dbReference>